<dbReference type="AlphaFoldDB" id="A0A1D1UVH1"/>
<dbReference type="EMBL" id="BDGG01000001">
    <property type="protein sequence ID" value="GAU90158.1"/>
    <property type="molecule type" value="Genomic_DNA"/>
</dbReference>
<evidence type="ECO:0000313" key="3">
    <source>
        <dbReference type="Proteomes" id="UP000186922"/>
    </source>
</evidence>
<dbReference type="SUPFAM" id="SSF81383">
    <property type="entry name" value="F-box domain"/>
    <property type="match status" value="1"/>
</dbReference>
<dbReference type="Proteomes" id="UP000186922">
    <property type="component" value="Unassembled WGS sequence"/>
</dbReference>
<name>A0A1D1UVH1_RAMVA</name>
<dbReference type="InterPro" id="IPR036047">
    <property type="entry name" value="F-box-like_dom_sf"/>
</dbReference>
<proteinExistence type="predicted"/>
<evidence type="ECO:0000313" key="2">
    <source>
        <dbReference type="EMBL" id="GAU90158.1"/>
    </source>
</evidence>
<dbReference type="Pfam" id="PF00646">
    <property type="entry name" value="F-box"/>
    <property type="match status" value="1"/>
</dbReference>
<evidence type="ECO:0000259" key="1">
    <source>
        <dbReference type="Pfam" id="PF00646"/>
    </source>
</evidence>
<sequence length="306" mass="35505">MTTPVVFEFGDISDHLLQEILRYLSFRYSCKTRRISHRFNHICRSSLDHVAFDLKSINKPRCGLVSPDELHKAPEACKQYVSCLERPGSKPIKSILVYGSGRKDFYRHREHLRLLSENLGAYFPKLILWANFRIDAVIISCELLNLRPYTQLLLYDIEVAGIDWSSDSLVFPSHRRETLYDIFITGLEMFQFPTDLVYTERKISEGAHISALSTELLRLGHKYARPMNDAELYYLSSAMSFHFIDVKPDLEWPVLSVGVKNLISFREPQLADTFVNDHLLPLSTQELNLLQPLTLRILESMMLYMN</sequence>
<feature type="domain" description="F-box" evidence="1">
    <location>
        <begin position="11"/>
        <end position="46"/>
    </location>
</feature>
<keyword evidence="3" id="KW-1185">Reference proteome</keyword>
<protein>
    <recommendedName>
        <fullName evidence="1">F-box domain-containing protein</fullName>
    </recommendedName>
</protein>
<dbReference type="InterPro" id="IPR001810">
    <property type="entry name" value="F-box_dom"/>
</dbReference>
<accession>A0A1D1UVH1</accession>
<comment type="caution">
    <text evidence="2">The sequence shown here is derived from an EMBL/GenBank/DDBJ whole genome shotgun (WGS) entry which is preliminary data.</text>
</comment>
<reference evidence="2 3" key="1">
    <citation type="journal article" date="2016" name="Nat. Commun.">
        <title>Extremotolerant tardigrade genome and improved radiotolerance of human cultured cells by tardigrade-unique protein.</title>
        <authorList>
            <person name="Hashimoto T."/>
            <person name="Horikawa D.D."/>
            <person name="Saito Y."/>
            <person name="Kuwahara H."/>
            <person name="Kozuka-Hata H."/>
            <person name="Shin-I T."/>
            <person name="Minakuchi Y."/>
            <person name="Ohishi K."/>
            <person name="Motoyama A."/>
            <person name="Aizu T."/>
            <person name="Enomoto A."/>
            <person name="Kondo K."/>
            <person name="Tanaka S."/>
            <person name="Hara Y."/>
            <person name="Koshikawa S."/>
            <person name="Sagara H."/>
            <person name="Miura T."/>
            <person name="Yokobori S."/>
            <person name="Miyagawa K."/>
            <person name="Suzuki Y."/>
            <person name="Kubo T."/>
            <person name="Oyama M."/>
            <person name="Kohara Y."/>
            <person name="Fujiyama A."/>
            <person name="Arakawa K."/>
            <person name="Katayama T."/>
            <person name="Toyoda A."/>
            <person name="Kunieda T."/>
        </authorList>
    </citation>
    <scope>NUCLEOTIDE SEQUENCE [LARGE SCALE GENOMIC DNA]</scope>
    <source>
        <strain evidence="2 3">YOKOZUNA-1</strain>
    </source>
</reference>
<gene>
    <name evidence="2" type="primary">RvY_02617</name>
    <name evidence="2" type="synonym">RvY_02617.1</name>
    <name evidence="2" type="ORF">RvY_02617-1</name>
</gene>
<organism evidence="2 3">
    <name type="scientific">Ramazzottius varieornatus</name>
    <name type="common">Water bear</name>
    <name type="synonym">Tardigrade</name>
    <dbReference type="NCBI Taxonomy" id="947166"/>
    <lineage>
        <taxon>Eukaryota</taxon>
        <taxon>Metazoa</taxon>
        <taxon>Ecdysozoa</taxon>
        <taxon>Tardigrada</taxon>
        <taxon>Eutardigrada</taxon>
        <taxon>Parachela</taxon>
        <taxon>Hypsibioidea</taxon>
        <taxon>Ramazzottiidae</taxon>
        <taxon>Ramazzottius</taxon>
    </lineage>
</organism>